<evidence type="ECO:0000313" key="4">
    <source>
        <dbReference type="Proteomes" id="UP000824091"/>
    </source>
</evidence>
<evidence type="ECO:0000256" key="1">
    <source>
        <dbReference type="ARBA" id="ARBA00023125"/>
    </source>
</evidence>
<name>A0A9D1I3M8_9FIRM</name>
<dbReference type="GO" id="GO:0003700">
    <property type="term" value="F:DNA-binding transcription factor activity"/>
    <property type="evidence" value="ECO:0007669"/>
    <property type="project" value="TreeGrafter"/>
</dbReference>
<dbReference type="Pfam" id="PF01381">
    <property type="entry name" value="HTH_3"/>
    <property type="match status" value="1"/>
</dbReference>
<gene>
    <name evidence="3" type="ORF">IAD16_05330</name>
</gene>
<reference evidence="3" key="2">
    <citation type="journal article" date="2021" name="PeerJ">
        <title>Extensive microbial diversity within the chicken gut microbiome revealed by metagenomics and culture.</title>
        <authorList>
            <person name="Gilroy R."/>
            <person name="Ravi A."/>
            <person name="Getino M."/>
            <person name="Pursley I."/>
            <person name="Horton D.L."/>
            <person name="Alikhan N.F."/>
            <person name="Baker D."/>
            <person name="Gharbi K."/>
            <person name="Hall N."/>
            <person name="Watson M."/>
            <person name="Adriaenssens E.M."/>
            <person name="Foster-Nyarko E."/>
            <person name="Jarju S."/>
            <person name="Secka A."/>
            <person name="Antonio M."/>
            <person name="Oren A."/>
            <person name="Chaudhuri R.R."/>
            <person name="La Ragione R."/>
            <person name="Hildebrand F."/>
            <person name="Pallen M.J."/>
        </authorList>
    </citation>
    <scope>NUCLEOTIDE SEQUENCE</scope>
    <source>
        <strain evidence="3">11300</strain>
    </source>
</reference>
<reference evidence="3" key="1">
    <citation type="submission" date="2020-10" db="EMBL/GenBank/DDBJ databases">
        <authorList>
            <person name="Gilroy R."/>
        </authorList>
    </citation>
    <scope>NUCLEOTIDE SEQUENCE</scope>
    <source>
        <strain evidence="3">11300</strain>
    </source>
</reference>
<dbReference type="AlphaFoldDB" id="A0A9D1I3M8"/>
<sequence length="126" mass="14664">MQKNIDTREFRALDQKEMGKRVRSRRESLGLSREKLSEYLDVSPQFIADIEYGNKGISIKRFYLLCQVLDVTADYLLAGNVYSNETDRESMLVCEEIMTLLQRCDTKQLKGIREIAEIYADGVRMK</sequence>
<dbReference type="InterPro" id="IPR050807">
    <property type="entry name" value="TransReg_Diox_bact_type"/>
</dbReference>
<organism evidence="3 4">
    <name type="scientific">Candidatus Fimisoma avicola</name>
    <dbReference type="NCBI Taxonomy" id="2840826"/>
    <lineage>
        <taxon>Bacteria</taxon>
        <taxon>Bacillati</taxon>
        <taxon>Bacillota</taxon>
        <taxon>Clostridia</taxon>
        <taxon>Eubacteriales</taxon>
        <taxon>Candidatus Fimisoma</taxon>
    </lineage>
</organism>
<dbReference type="EMBL" id="DVMO01000081">
    <property type="protein sequence ID" value="HIU27781.1"/>
    <property type="molecule type" value="Genomic_DNA"/>
</dbReference>
<dbReference type="SMART" id="SM00530">
    <property type="entry name" value="HTH_XRE"/>
    <property type="match status" value="1"/>
</dbReference>
<dbReference type="Proteomes" id="UP000824091">
    <property type="component" value="Unassembled WGS sequence"/>
</dbReference>
<evidence type="ECO:0000259" key="2">
    <source>
        <dbReference type="PROSITE" id="PS50943"/>
    </source>
</evidence>
<dbReference type="PROSITE" id="PS50943">
    <property type="entry name" value="HTH_CROC1"/>
    <property type="match status" value="1"/>
</dbReference>
<evidence type="ECO:0000313" key="3">
    <source>
        <dbReference type="EMBL" id="HIU27781.1"/>
    </source>
</evidence>
<dbReference type="GO" id="GO:0003677">
    <property type="term" value="F:DNA binding"/>
    <property type="evidence" value="ECO:0007669"/>
    <property type="project" value="UniProtKB-KW"/>
</dbReference>
<keyword evidence="1" id="KW-0238">DNA-binding</keyword>
<dbReference type="InterPro" id="IPR001387">
    <property type="entry name" value="Cro/C1-type_HTH"/>
</dbReference>
<protein>
    <submittedName>
        <fullName evidence="3">Helix-turn-helix transcriptional regulator</fullName>
    </submittedName>
</protein>
<dbReference type="PANTHER" id="PTHR46797">
    <property type="entry name" value="HTH-TYPE TRANSCRIPTIONAL REGULATOR"/>
    <property type="match status" value="1"/>
</dbReference>
<dbReference type="InterPro" id="IPR010982">
    <property type="entry name" value="Lambda_DNA-bd_dom_sf"/>
</dbReference>
<dbReference type="Gene3D" id="1.10.260.40">
    <property type="entry name" value="lambda repressor-like DNA-binding domains"/>
    <property type="match status" value="1"/>
</dbReference>
<feature type="domain" description="HTH cro/C1-type" evidence="2">
    <location>
        <begin position="22"/>
        <end position="76"/>
    </location>
</feature>
<dbReference type="CDD" id="cd00093">
    <property type="entry name" value="HTH_XRE"/>
    <property type="match status" value="1"/>
</dbReference>
<dbReference type="GO" id="GO:0005829">
    <property type="term" value="C:cytosol"/>
    <property type="evidence" value="ECO:0007669"/>
    <property type="project" value="TreeGrafter"/>
</dbReference>
<proteinExistence type="predicted"/>
<accession>A0A9D1I3M8</accession>
<dbReference type="PANTHER" id="PTHR46797:SF1">
    <property type="entry name" value="METHYLPHOSPHONATE SYNTHASE"/>
    <property type="match status" value="1"/>
</dbReference>
<comment type="caution">
    <text evidence="3">The sequence shown here is derived from an EMBL/GenBank/DDBJ whole genome shotgun (WGS) entry which is preliminary data.</text>
</comment>
<dbReference type="SUPFAM" id="SSF47413">
    <property type="entry name" value="lambda repressor-like DNA-binding domains"/>
    <property type="match status" value="1"/>
</dbReference>